<dbReference type="OrthoDB" id="1466970at2"/>
<reference evidence="5 6" key="1">
    <citation type="submission" date="2015-01" db="EMBL/GenBank/DDBJ databases">
        <authorList>
            <person name="MANFREDI Pablo"/>
        </authorList>
    </citation>
    <scope>NUCLEOTIDE SEQUENCE [LARGE SCALE GENOMIC DNA]</scope>
    <source>
        <strain evidence="2 6">CcD38</strain>
        <strain evidence="3 5">CcD93</strain>
    </source>
</reference>
<dbReference type="Proteomes" id="UP000045051">
    <property type="component" value="Unassembled WGS sequence"/>
</dbReference>
<evidence type="ECO:0000313" key="2">
    <source>
        <dbReference type="EMBL" id="CEN47324.1"/>
    </source>
</evidence>
<evidence type="ECO:0000313" key="3">
    <source>
        <dbReference type="EMBL" id="CEN52350.1"/>
    </source>
</evidence>
<dbReference type="Proteomes" id="UP000265497">
    <property type="component" value="Unassembled WGS sequence"/>
</dbReference>
<evidence type="ECO:0000313" key="7">
    <source>
        <dbReference type="Proteomes" id="UP000265497"/>
    </source>
</evidence>
<accession>A0A0B7I9F7</accession>
<protein>
    <recommendedName>
        <fullName evidence="8">DUF4258 domain-containing protein</fullName>
    </recommendedName>
</protein>
<dbReference type="AlphaFoldDB" id="A0A0B7I9F7"/>
<dbReference type="STRING" id="1848903.CCAND38_430006"/>
<evidence type="ECO:0000256" key="1">
    <source>
        <dbReference type="SAM" id="Phobius"/>
    </source>
</evidence>
<dbReference type="EMBL" id="CDOL01000146">
    <property type="protein sequence ID" value="CEN52350.1"/>
    <property type="molecule type" value="Genomic_DNA"/>
</dbReference>
<reference evidence="4 7" key="2">
    <citation type="submission" date="2017-08" db="EMBL/GenBank/DDBJ databases">
        <title>Capnocytophaga canis 17-158 assembly.</title>
        <authorList>
            <person name="Gulvik C.A."/>
        </authorList>
    </citation>
    <scope>NUCLEOTIDE SEQUENCE [LARGE SCALE GENOMIC DNA]</scope>
    <source>
        <strain evidence="4 7">17-158</strain>
    </source>
</reference>
<dbReference type="RefSeq" id="WP_042006996.1">
    <property type="nucleotide sequence ID" value="NZ_BOQK01000009.1"/>
</dbReference>
<dbReference type="Proteomes" id="UP000038200">
    <property type="component" value="Unassembled WGS sequence"/>
</dbReference>
<sequence>MSILKRFGYYSIGLGIGIVFVAFFFKKKDTEPFCYFPNCRVLKDIRSKTIEVDIQTSLTKDDFMELFTHGDVLFSKSDTKATPCKIYVIEGVIAEKEIEVTLENCSDKVVIKKINDK</sequence>
<name>A0A0B7I9F7_9FLAO</name>
<proteinExistence type="predicted"/>
<gene>
    <name evidence="2" type="ORF">CCAND38_430006</name>
    <name evidence="3" type="ORF">CCAND93_230036</name>
    <name evidence="4" type="ORF">CKY20_06205</name>
</gene>
<dbReference type="EMBL" id="NSDI01000005">
    <property type="protein sequence ID" value="RIY36535.1"/>
    <property type="molecule type" value="Genomic_DNA"/>
</dbReference>
<evidence type="ECO:0008006" key="8">
    <source>
        <dbReference type="Google" id="ProtNLM"/>
    </source>
</evidence>
<feature type="transmembrane region" description="Helical" evidence="1">
    <location>
        <begin position="7"/>
        <end position="25"/>
    </location>
</feature>
<evidence type="ECO:0000313" key="5">
    <source>
        <dbReference type="Proteomes" id="UP000038200"/>
    </source>
</evidence>
<keyword evidence="1" id="KW-0812">Transmembrane</keyword>
<evidence type="ECO:0000313" key="6">
    <source>
        <dbReference type="Proteomes" id="UP000045051"/>
    </source>
</evidence>
<keyword evidence="1" id="KW-0472">Membrane</keyword>
<keyword evidence="1" id="KW-1133">Transmembrane helix</keyword>
<keyword evidence="6" id="KW-1185">Reference proteome</keyword>
<organism evidence="2 6">
    <name type="scientific">Capnocytophaga canis</name>
    <dbReference type="NCBI Taxonomy" id="1848903"/>
    <lineage>
        <taxon>Bacteria</taxon>
        <taxon>Pseudomonadati</taxon>
        <taxon>Bacteroidota</taxon>
        <taxon>Flavobacteriia</taxon>
        <taxon>Flavobacteriales</taxon>
        <taxon>Flavobacteriaceae</taxon>
        <taxon>Capnocytophaga</taxon>
    </lineage>
</organism>
<evidence type="ECO:0000313" key="4">
    <source>
        <dbReference type="EMBL" id="RIY36535.1"/>
    </source>
</evidence>
<dbReference type="EMBL" id="CDOI01000155">
    <property type="protein sequence ID" value="CEN47324.1"/>
    <property type="molecule type" value="Genomic_DNA"/>
</dbReference>